<dbReference type="AlphaFoldDB" id="A0A4Z0H739"/>
<name>A0A4Z0H739_9ACTN</name>
<dbReference type="Proteomes" id="UP000297948">
    <property type="component" value="Unassembled WGS sequence"/>
</dbReference>
<evidence type="ECO:0000256" key="6">
    <source>
        <dbReference type="SAM" id="MobiDB-lite"/>
    </source>
</evidence>
<reference evidence="8 9" key="1">
    <citation type="submission" date="2019-03" db="EMBL/GenBank/DDBJ databases">
        <authorList>
            <person name="Gonzalez-Pimentel J.L."/>
        </authorList>
    </citation>
    <scope>NUCLEOTIDE SEQUENCE [LARGE SCALE GENOMIC DNA]</scope>
    <source>
        <strain evidence="8 9">JCM 31289</strain>
    </source>
</reference>
<feature type="transmembrane region" description="Helical" evidence="7">
    <location>
        <begin position="219"/>
        <end position="240"/>
    </location>
</feature>
<dbReference type="Pfam" id="PF03706">
    <property type="entry name" value="LPG_synthase_TM"/>
    <property type="match status" value="1"/>
</dbReference>
<proteinExistence type="predicted"/>
<evidence type="ECO:0000256" key="3">
    <source>
        <dbReference type="ARBA" id="ARBA00022692"/>
    </source>
</evidence>
<evidence type="ECO:0000256" key="5">
    <source>
        <dbReference type="ARBA" id="ARBA00023136"/>
    </source>
</evidence>
<evidence type="ECO:0000313" key="9">
    <source>
        <dbReference type="Proteomes" id="UP000297948"/>
    </source>
</evidence>
<evidence type="ECO:0000256" key="1">
    <source>
        <dbReference type="ARBA" id="ARBA00004651"/>
    </source>
</evidence>
<feature type="transmembrane region" description="Helical" evidence="7">
    <location>
        <begin position="111"/>
        <end position="138"/>
    </location>
</feature>
<sequence length="348" mass="37166">MWWLGAGLLVGAAVLVAVWRRHEFAQAFNLISRVRVPQLAVAVACEALSLVCFAAVPRRLLLASGVRWSLRRMTAIAVAANAVAGALPGGAAFATAWVYRQLSRRGVEPMLAAAVLVVAGALSALGLAILIVSGLLTVGTAGAAAVVRPLAGILALALVIGLVVFSLSRFAGFRTIVRRTWVRAGERFRQLRRAQTLLVRVVEQARNLQPGFRPWLRPAAYALLNWVFDAACLTACLWALDIGVPWRGILLAYALTQIPGSLRLTPGSIGVVEASLSALLVLYGLSPGAAIAGALLYRAISYWALQPVGWAIWIRLTFQADRPSPPPGLRTDHGTPRPDQRPPHEPGT</sequence>
<dbReference type="OrthoDB" id="4481258at2"/>
<keyword evidence="5 7" id="KW-0472">Membrane</keyword>
<keyword evidence="4 7" id="KW-1133">Transmembrane helix</keyword>
<organism evidence="8 9">
    <name type="scientific">Streptomyces palmae</name>
    <dbReference type="NCBI Taxonomy" id="1701085"/>
    <lineage>
        <taxon>Bacteria</taxon>
        <taxon>Bacillati</taxon>
        <taxon>Actinomycetota</taxon>
        <taxon>Actinomycetes</taxon>
        <taxon>Kitasatosporales</taxon>
        <taxon>Streptomycetaceae</taxon>
        <taxon>Streptomyces</taxon>
    </lineage>
</organism>
<feature type="transmembrane region" description="Helical" evidence="7">
    <location>
        <begin position="76"/>
        <end position="99"/>
    </location>
</feature>
<keyword evidence="2" id="KW-1003">Cell membrane</keyword>
<dbReference type="PANTHER" id="PTHR39087:SF2">
    <property type="entry name" value="UPF0104 MEMBRANE PROTEIN MJ1595"/>
    <property type="match status" value="1"/>
</dbReference>
<feature type="transmembrane region" description="Helical" evidence="7">
    <location>
        <begin position="276"/>
        <end position="297"/>
    </location>
</feature>
<evidence type="ECO:0000256" key="2">
    <source>
        <dbReference type="ARBA" id="ARBA00022475"/>
    </source>
</evidence>
<dbReference type="GO" id="GO:0005886">
    <property type="term" value="C:plasma membrane"/>
    <property type="evidence" value="ECO:0007669"/>
    <property type="project" value="UniProtKB-SubCell"/>
</dbReference>
<evidence type="ECO:0000313" key="8">
    <source>
        <dbReference type="EMBL" id="TGB09179.1"/>
    </source>
</evidence>
<evidence type="ECO:0000256" key="7">
    <source>
        <dbReference type="SAM" id="Phobius"/>
    </source>
</evidence>
<feature type="compositionally biased region" description="Basic and acidic residues" evidence="6">
    <location>
        <begin position="330"/>
        <end position="348"/>
    </location>
</feature>
<gene>
    <name evidence="8" type="ORF">E4099_14100</name>
</gene>
<protein>
    <submittedName>
        <fullName evidence="8">Flippase-like domain-containing protein</fullName>
    </submittedName>
</protein>
<dbReference type="EMBL" id="SRID01000109">
    <property type="protein sequence ID" value="TGB09179.1"/>
    <property type="molecule type" value="Genomic_DNA"/>
</dbReference>
<evidence type="ECO:0000256" key="4">
    <source>
        <dbReference type="ARBA" id="ARBA00022989"/>
    </source>
</evidence>
<accession>A0A4Z0H739</accession>
<keyword evidence="9" id="KW-1185">Reference proteome</keyword>
<dbReference type="NCBIfam" id="TIGR00374">
    <property type="entry name" value="flippase-like domain"/>
    <property type="match status" value="1"/>
</dbReference>
<feature type="transmembrane region" description="Helical" evidence="7">
    <location>
        <begin position="150"/>
        <end position="171"/>
    </location>
</feature>
<comment type="caution">
    <text evidence="8">The sequence shown here is derived from an EMBL/GenBank/DDBJ whole genome shotgun (WGS) entry which is preliminary data.</text>
</comment>
<dbReference type="InterPro" id="IPR022791">
    <property type="entry name" value="L-PG_synthase/AglD"/>
</dbReference>
<feature type="transmembrane region" description="Helical" evidence="7">
    <location>
        <begin position="36"/>
        <end position="56"/>
    </location>
</feature>
<comment type="subcellular location">
    <subcellularLocation>
        <location evidence="1">Cell membrane</location>
        <topology evidence="1">Multi-pass membrane protein</topology>
    </subcellularLocation>
</comment>
<keyword evidence="3 7" id="KW-0812">Transmembrane</keyword>
<dbReference type="PANTHER" id="PTHR39087">
    <property type="entry name" value="UPF0104 MEMBRANE PROTEIN MJ1595"/>
    <property type="match status" value="1"/>
</dbReference>
<feature type="region of interest" description="Disordered" evidence="6">
    <location>
        <begin position="324"/>
        <end position="348"/>
    </location>
</feature>